<evidence type="ECO:0000256" key="3">
    <source>
        <dbReference type="ARBA" id="ARBA00022448"/>
    </source>
</evidence>
<dbReference type="Pfam" id="PF25944">
    <property type="entry name" value="Beta-barrel_RND"/>
    <property type="match status" value="1"/>
</dbReference>
<evidence type="ECO:0000256" key="8">
    <source>
        <dbReference type="SAM" id="Coils"/>
    </source>
</evidence>
<protein>
    <submittedName>
        <fullName evidence="14">Macrolide transporter subunit MacA</fullName>
    </submittedName>
</protein>
<dbReference type="NCBIfam" id="NF008606">
    <property type="entry name" value="PRK11578.1"/>
    <property type="match status" value="1"/>
</dbReference>
<dbReference type="Pfam" id="PF25876">
    <property type="entry name" value="HH_MFP_RND"/>
    <property type="match status" value="1"/>
</dbReference>
<dbReference type="Proteomes" id="UP000092377">
    <property type="component" value="Unassembled WGS sequence"/>
</dbReference>
<gene>
    <name evidence="14" type="ORF">AYY18_09640</name>
</gene>
<keyword evidence="9" id="KW-1133">Transmembrane helix</keyword>
<dbReference type="InterPro" id="IPR006143">
    <property type="entry name" value="RND_pump_MFP"/>
</dbReference>
<dbReference type="GO" id="GO:1990961">
    <property type="term" value="P:xenobiotic detoxification by transmembrane export across the plasma membrane"/>
    <property type="evidence" value="ECO:0007669"/>
    <property type="project" value="InterPro"/>
</dbReference>
<proteinExistence type="inferred from homology"/>
<dbReference type="InterPro" id="IPR058625">
    <property type="entry name" value="MdtA-like_BSH"/>
</dbReference>
<comment type="similarity">
    <text evidence="2">Belongs to the membrane fusion protein (MFP) (TC 8.A.1) family.</text>
</comment>
<keyword evidence="4" id="KW-1003">Cell membrane</keyword>
<keyword evidence="7 9" id="KW-0472">Membrane</keyword>
<dbReference type="PANTHER" id="PTHR30469">
    <property type="entry name" value="MULTIDRUG RESISTANCE PROTEIN MDTA"/>
    <property type="match status" value="1"/>
</dbReference>
<dbReference type="Pfam" id="PF25917">
    <property type="entry name" value="BSH_RND"/>
    <property type="match status" value="1"/>
</dbReference>
<evidence type="ECO:0000259" key="11">
    <source>
        <dbReference type="Pfam" id="PF25917"/>
    </source>
</evidence>
<evidence type="ECO:0000259" key="10">
    <source>
        <dbReference type="Pfam" id="PF25876"/>
    </source>
</evidence>
<dbReference type="GO" id="GO:0015562">
    <property type="term" value="F:efflux transmembrane transporter activity"/>
    <property type="evidence" value="ECO:0007669"/>
    <property type="project" value="TreeGrafter"/>
</dbReference>
<keyword evidence="9" id="KW-0812">Transmembrane</keyword>
<evidence type="ECO:0000256" key="1">
    <source>
        <dbReference type="ARBA" id="ARBA00004236"/>
    </source>
</evidence>
<comment type="caution">
    <text evidence="14">The sequence shown here is derived from an EMBL/GenBank/DDBJ whole genome shotgun (WGS) entry which is preliminary data.</text>
</comment>
<dbReference type="InterPro" id="IPR058627">
    <property type="entry name" value="MdtA-like_C"/>
</dbReference>
<keyword evidence="3" id="KW-0813">Transport</keyword>
<dbReference type="PANTHER" id="PTHR30469:SF34">
    <property type="entry name" value="MACROLIDE EXPORT PROTEIN MACA"/>
    <property type="match status" value="1"/>
</dbReference>
<evidence type="ECO:0000256" key="7">
    <source>
        <dbReference type="ARBA" id="ARBA00023136"/>
    </source>
</evidence>
<dbReference type="NCBIfam" id="TIGR01730">
    <property type="entry name" value="RND_mfp"/>
    <property type="match status" value="1"/>
</dbReference>
<evidence type="ECO:0000313" key="14">
    <source>
        <dbReference type="EMBL" id="OBU04198.1"/>
    </source>
</evidence>
<dbReference type="InterPro" id="IPR058623">
    <property type="entry name" value="MacA"/>
</dbReference>
<dbReference type="RefSeq" id="WP_067405193.1">
    <property type="nucleotide sequence ID" value="NZ_LZEY01000056.1"/>
</dbReference>
<keyword evidence="6 8" id="KW-0175">Coiled coil</keyword>
<feature type="domain" description="Multidrug resistance protein MdtA-like beta-barrel" evidence="12">
    <location>
        <begin position="221"/>
        <end position="299"/>
    </location>
</feature>
<feature type="coiled-coil region" evidence="8">
    <location>
        <begin position="100"/>
        <end position="127"/>
    </location>
</feature>
<dbReference type="InterPro" id="IPR058626">
    <property type="entry name" value="MdtA-like_b-barrel"/>
</dbReference>
<dbReference type="OrthoDB" id="9791520at2"/>
<feature type="domain" description="Multidrug resistance protein MdtA-like barrel-sandwich hybrid" evidence="11">
    <location>
        <begin position="60"/>
        <end position="214"/>
    </location>
</feature>
<evidence type="ECO:0000256" key="4">
    <source>
        <dbReference type="ARBA" id="ARBA00022475"/>
    </source>
</evidence>
<reference evidence="15" key="1">
    <citation type="submission" date="2016-06" db="EMBL/GenBank/DDBJ databases">
        <authorList>
            <person name="Butler K."/>
        </authorList>
    </citation>
    <scope>NUCLEOTIDE SEQUENCE [LARGE SCALE GENOMIC DNA]</scope>
    <source>
        <strain evidence="15">GCSL-Mp20</strain>
    </source>
</reference>
<dbReference type="AlphaFoldDB" id="A0A1B8H533"/>
<name>A0A1B8H533_9GAMM</name>
<evidence type="ECO:0000256" key="2">
    <source>
        <dbReference type="ARBA" id="ARBA00009477"/>
    </source>
</evidence>
<keyword evidence="5" id="KW-0997">Cell inner membrane</keyword>
<sequence length="369" mass="40491">MRIVSKKRIMTAGFLILVIAGGFWFFTREDAPVKYMTTQVQRGTLEKKVMATGKLDALQKVDVGAQVNGQLQTLNVKEGDVVKKGELLAVIDPVKAQNVVIEAEQTVNENRARLKQAQAEYAFAKATYERRLALSKTQVISKQDVDEARRNMDVQLAAIDTGKAQVARNQATLDSARNDLQYTNIRAPMDGVVTELKTLQGQTVIAMQQAPTILSLADLDTMLVNAEVSEADVVYLKTGQKATFSVLGAPDKSFSGTITDILPKPQKINDAIFYYARFEVPNPQHILKLDMTAQVTIALENRENVLKIPLAALGKDISATEYEVEVLVDGQPQTRQVTLGTRNDVEAEVIKGLTEQDQVITGIDDGGSE</sequence>
<dbReference type="Gene3D" id="2.40.420.20">
    <property type="match status" value="1"/>
</dbReference>
<dbReference type="GO" id="GO:1990281">
    <property type="term" value="C:efflux pump complex"/>
    <property type="evidence" value="ECO:0007669"/>
    <property type="project" value="TreeGrafter"/>
</dbReference>
<feature type="domain" description="Multidrug resistance protein MdtA-like C-terminal permuted SH3" evidence="13">
    <location>
        <begin position="304"/>
        <end position="362"/>
    </location>
</feature>
<evidence type="ECO:0000313" key="15">
    <source>
        <dbReference type="Proteomes" id="UP000092377"/>
    </source>
</evidence>
<evidence type="ECO:0000259" key="13">
    <source>
        <dbReference type="Pfam" id="PF25967"/>
    </source>
</evidence>
<evidence type="ECO:0000256" key="9">
    <source>
        <dbReference type="SAM" id="Phobius"/>
    </source>
</evidence>
<feature type="transmembrane region" description="Helical" evidence="9">
    <location>
        <begin position="9"/>
        <end position="26"/>
    </location>
</feature>
<dbReference type="GO" id="GO:1990195">
    <property type="term" value="C:macrolide transmembrane transporter complex"/>
    <property type="evidence" value="ECO:0007669"/>
    <property type="project" value="InterPro"/>
</dbReference>
<feature type="domain" description="Multidrug resistance protein MdtA-like alpha-helical hairpin" evidence="10">
    <location>
        <begin position="108"/>
        <end position="183"/>
    </location>
</feature>
<evidence type="ECO:0000256" key="6">
    <source>
        <dbReference type="ARBA" id="ARBA00023054"/>
    </source>
</evidence>
<organism evidence="14 15">
    <name type="scientific">Morganella psychrotolerans</name>
    <dbReference type="NCBI Taxonomy" id="368603"/>
    <lineage>
        <taxon>Bacteria</taxon>
        <taxon>Pseudomonadati</taxon>
        <taxon>Pseudomonadota</taxon>
        <taxon>Gammaproteobacteria</taxon>
        <taxon>Enterobacterales</taxon>
        <taxon>Morganellaceae</taxon>
        <taxon>Morganella</taxon>
    </lineage>
</organism>
<dbReference type="Gene3D" id="2.40.30.170">
    <property type="match status" value="1"/>
</dbReference>
<accession>A0A1B8H533</accession>
<dbReference type="EMBL" id="LZEY01000056">
    <property type="protein sequence ID" value="OBU04198.1"/>
    <property type="molecule type" value="Genomic_DNA"/>
</dbReference>
<dbReference type="SUPFAM" id="SSF111369">
    <property type="entry name" value="HlyD-like secretion proteins"/>
    <property type="match status" value="1"/>
</dbReference>
<dbReference type="InterPro" id="IPR030190">
    <property type="entry name" value="MacA_alpha-hairpin_sf"/>
</dbReference>
<dbReference type="Gene3D" id="6.10.140.1990">
    <property type="match status" value="1"/>
</dbReference>
<comment type="subcellular location">
    <subcellularLocation>
        <location evidence="1">Cell membrane</location>
    </subcellularLocation>
</comment>
<dbReference type="Pfam" id="PF25967">
    <property type="entry name" value="RND-MFP_C"/>
    <property type="match status" value="1"/>
</dbReference>
<keyword evidence="15" id="KW-1185">Reference proteome</keyword>
<evidence type="ECO:0000259" key="12">
    <source>
        <dbReference type="Pfam" id="PF25944"/>
    </source>
</evidence>
<evidence type="ECO:0000256" key="5">
    <source>
        <dbReference type="ARBA" id="ARBA00022519"/>
    </source>
</evidence>
<dbReference type="Gene3D" id="2.40.50.100">
    <property type="match status" value="1"/>
</dbReference>
<dbReference type="GO" id="GO:0019898">
    <property type="term" value="C:extrinsic component of membrane"/>
    <property type="evidence" value="ECO:0007669"/>
    <property type="project" value="InterPro"/>
</dbReference>
<dbReference type="GO" id="GO:0030313">
    <property type="term" value="C:cell envelope"/>
    <property type="evidence" value="ECO:0007669"/>
    <property type="project" value="UniProtKB-SubCell"/>
</dbReference>
<dbReference type="InterPro" id="IPR058624">
    <property type="entry name" value="MdtA-like_HH"/>
</dbReference>